<gene>
    <name evidence="6" type="ORF">CUN48_10350</name>
</gene>
<dbReference type="InterPro" id="IPR001173">
    <property type="entry name" value="Glyco_trans_2-like"/>
</dbReference>
<evidence type="ECO:0000313" key="7">
    <source>
        <dbReference type="Proteomes" id="UP000230790"/>
    </source>
</evidence>
<dbReference type="AlphaFoldDB" id="A0A2M8QBG6"/>
<protein>
    <submittedName>
        <fullName evidence="6">Glycosyltransferase family 2 protein</fullName>
    </submittedName>
</protein>
<organism evidence="6 7">
    <name type="scientific">Candidatus Thermofonsia Clade 3 bacterium</name>
    <dbReference type="NCBI Taxonomy" id="2364212"/>
    <lineage>
        <taxon>Bacteria</taxon>
        <taxon>Bacillati</taxon>
        <taxon>Chloroflexota</taxon>
        <taxon>Candidatus Thermofontia</taxon>
        <taxon>Candidatus Thermofonsia Clade 3</taxon>
    </lineage>
</organism>
<dbReference type="PANTHER" id="PTHR43179:SF12">
    <property type="entry name" value="GALACTOFURANOSYLTRANSFERASE GLFT2"/>
    <property type="match status" value="1"/>
</dbReference>
<feature type="domain" description="Glycosyltransferase 2-like" evidence="5">
    <location>
        <begin position="4"/>
        <end position="176"/>
    </location>
</feature>
<evidence type="ECO:0000259" key="5">
    <source>
        <dbReference type="Pfam" id="PF00535"/>
    </source>
</evidence>
<keyword evidence="4 6" id="KW-0808">Transferase</keyword>
<dbReference type="SUPFAM" id="SSF53448">
    <property type="entry name" value="Nucleotide-diphospho-sugar transferases"/>
    <property type="match status" value="1"/>
</dbReference>
<dbReference type="InterPro" id="IPR029044">
    <property type="entry name" value="Nucleotide-diphossugar_trans"/>
</dbReference>
<evidence type="ECO:0000256" key="2">
    <source>
        <dbReference type="ARBA" id="ARBA00006739"/>
    </source>
</evidence>
<dbReference type="Proteomes" id="UP000230790">
    <property type="component" value="Unassembled WGS sequence"/>
</dbReference>
<evidence type="ECO:0000256" key="1">
    <source>
        <dbReference type="ARBA" id="ARBA00004776"/>
    </source>
</evidence>
<accession>A0A2M8QBG6</accession>
<dbReference type="Pfam" id="PF00535">
    <property type="entry name" value="Glycos_transf_2"/>
    <property type="match status" value="1"/>
</dbReference>
<sequence length="313" mass="34620">MLISVVIPNWNGAPHLPVCLNALRRQTLPPLEVILVDNASQDESRRLVAESFPEVKLLALPENRRFAGACNVGIRAASPSAQAIALLNNDTEADPRWLAHVARCFHDHPDAGFVASKLRLFDRRDHLHSAGDFYSVRGVPGNRGVWQLDDGRFDVEYVFGACGAAAVYRRDMLDAIGLLDERFEFSCEDVDLAWRAQLAGYKCAFAHDAIVYHKVSATGGGVINSYYDGRNFIWLLAKDVPGEVIRAHFGAIVSEQLRIAWSALRAWRGQAARNRLKGQLAGLLGIPRMLCARRKVQQTRIVSSAVLRAILTA</sequence>
<dbReference type="GO" id="GO:0016757">
    <property type="term" value="F:glycosyltransferase activity"/>
    <property type="evidence" value="ECO:0007669"/>
    <property type="project" value="UniProtKB-KW"/>
</dbReference>
<reference evidence="6 7" key="1">
    <citation type="submission" date="2017-11" db="EMBL/GenBank/DDBJ databases">
        <title>Evolution of Phototrophy in the Chloroflexi Phylum Driven by Horizontal Gene Transfer.</title>
        <authorList>
            <person name="Ward L.M."/>
            <person name="Hemp J."/>
            <person name="Shih P.M."/>
            <person name="Mcglynn S.E."/>
            <person name="Fischer W."/>
        </authorList>
    </citation>
    <scope>NUCLEOTIDE SEQUENCE [LARGE SCALE GENOMIC DNA]</scope>
    <source>
        <strain evidence="6">JP3_7</strain>
    </source>
</reference>
<dbReference type="CDD" id="cd04186">
    <property type="entry name" value="GT_2_like_c"/>
    <property type="match status" value="1"/>
</dbReference>
<proteinExistence type="inferred from homology"/>
<comment type="similarity">
    <text evidence="2">Belongs to the glycosyltransferase 2 family.</text>
</comment>
<evidence type="ECO:0000256" key="3">
    <source>
        <dbReference type="ARBA" id="ARBA00022676"/>
    </source>
</evidence>
<dbReference type="Gene3D" id="3.90.550.10">
    <property type="entry name" value="Spore Coat Polysaccharide Biosynthesis Protein SpsA, Chain A"/>
    <property type="match status" value="1"/>
</dbReference>
<comment type="caution">
    <text evidence="6">The sequence shown here is derived from an EMBL/GenBank/DDBJ whole genome shotgun (WGS) entry which is preliminary data.</text>
</comment>
<evidence type="ECO:0000313" key="6">
    <source>
        <dbReference type="EMBL" id="PJF47110.1"/>
    </source>
</evidence>
<dbReference type="EMBL" id="PGTN01000067">
    <property type="protein sequence ID" value="PJF47110.1"/>
    <property type="molecule type" value="Genomic_DNA"/>
</dbReference>
<dbReference type="PANTHER" id="PTHR43179">
    <property type="entry name" value="RHAMNOSYLTRANSFERASE WBBL"/>
    <property type="match status" value="1"/>
</dbReference>
<evidence type="ECO:0000256" key="4">
    <source>
        <dbReference type="ARBA" id="ARBA00022679"/>
    </source>
</evidence>
<comment type="pathway">
    <text evidence="1">Cell wall biogenesis; cell wall polysaccharide biosynthesis.</text>
</comment>
<keyword evidence="3" id="KW-0328">Glycosyltransferase</keyword>
<name>A0A2M8QBG6_9CHLR</name>